<protein>
    <recommendedName>
        <fullName evidence="4">Myb-like domain-containing protein</fullName>
    </recommendedName>
</protein>
<dbReference type="Gene3D" id="1.10.10.60">
    <property type="entry name" value="Homeodomain-like"/>
    <property type="match status" value="1"/>
</dbReference>
<feature type="compositionally biased region" description="Basic and acidic residues" evidence="1">
    <location>
        <begin position="82"/>
        <end position="121"/>
    </location>
</feature>
<dbReference type="EMBL" id="JAZDWU010000011">
    <property type="protein sequence ID" value="KAK9987210.1"/>
    <property type="molecule type" value="Genomic_DNA"/>
</dbReference>
<evidence type="ECO:0000256" key="1">
    <source>
        <dbReference type="SAM" id="MobiDB-lite"/>
    </source>
</evidence>
<organism evidence="2 3">
    <name type="scientific">Lithocarpus litseifolius</name>
    <dbReference type="NCBI Taxonomy" id="425828"/>
    <lineage>
        <taxon>Eukaryota</taxon>
        <taxon>Viridiplantae</taxon>
        <taxon>Streptophyta</taxon>
        <taxon>Embryophyta</taxon>
        <taxon>Tracheophyta</taxon>
        <taxon>Spermatophyta</taxon>
        <taxon>Magnoliopsida</taxon>
        <taxon>eudicotyledons</taxon>
        <taxon>Gunneridae</taxon>
        <taxon>Pentapetalae</taxon>
        <taxon>rosids</taxon>
        <taxon>fabids</taxon>
        <taxon>Fagales</taxon>
        <taxon>Fagaceae</taxon>
        <taxon>Lithocarpus</taxon>
    </lineage>
</organism>
<evidence type="ECO:0000313" key="3">
    <source>
        <dbReference type="Proteomes" id="UP001459277"/>
    </source>
</evidence>
<dbReference type="InterPro" id="IPR001005">
    <property type="entry name" value="SANT/Myb"/>
</dbReference>
<dbReference type="Proteomes" id="UP001459277">
    <property type="component" value="Unassembled WGS sequence"/>
</dbReference>
<evidence type="ECO:0000313" key="2">
    <source>
        <dbReference type="EMBL" id="KAK9987210.1"/>
    </source>
</evidence>
<comment type="caution">
    <text evidence="2">The sequence shown here is derived from an EMBL/GenBank/DDBJ whole genome shotgun (WGS) entry which is preliminary data.</text>
</comment>
<feature type="region of interest" description="Disordered" evidence="1">
    <location>
        <begin position="82"/>
        <end position="147"/>
    </location>
</feature>
<feature type="compositionally biased region" description="Basic residues" evidence="1">
    <location>
        <begin position="122"/>
        <end position="133"/>
    </location>
</feature>
<keyword evidence="3" id="KW-1185">Reference proteome</keyword>
<evidence type="ECO:0008006" key="4">
    <source>
        <dbReference type="Google" id="ProtNLM"/>
    </source>
</evidence>
<dbReference type="CDD" id="cd00167">
    <property type="entry name" value="SANT"/>
    <property type="match status" value="1"/>
</dbReference>
<gene>
    <name evidence="2" type="ORF">SO802_032161</name>
</gene>
<proteinExistence type="predicted"/>
<sequence length="147" mass="16674">MNPLSSSRLLYHPSLPSRTEWSSEEKKIFEESIKEIPLDCPHIFEIISSRLPLKSVPDLKARYGELIEGIFIPHRSGFIQVPDDRTSEIGETSGDRSVAHGIEETPKKKQEKVAPVADEKPKRKRRKSAKRLKPYVSQDIGDNLEVG</sequence>
<reference evidence="2 3" key="1">
    <citation type="submission" date="2024-01" db="EMBL/GenBank/DDBJ databases">
        <title>A telomere-to-telomere, gap-free genome of sweet tea (Lithocarpus litseifolius).</title>
        <authorList>
            <person name="Zhou J."/>
        </authorList>
    </citation>
    <scope>NUCLEOTIDE SEQUENCE [LARGE SCALE GENOMIC DNA]</scope>
    <source>
        <strain evidence="2">Zhou-2022a</strain>
        <tissue evidence="2">Leaf</tissue>
    </source>
</reference>
<name>A0AAW2BT30_9ROSI</name>
<dbReference type="AlphaFoldDB" id="A0AAW2BT30"/>
<accession>A0AAW2BT30</accession>